<dbReference type="PANTHER" id="PTHR12281">
    <property type="entry name" value="RP42 RELATED"/>
    <property type="match status" value="1"/>
</dbReference>
<dbReference type="GO" id="GO:0000151">
    <property type="term" value="C:ubiquitin ligase complex"/>
    <property type="evidence" value="ECO:0007669"/>
    <property type="project" value="TreeGrafter"/>
</dbReference>
<evidence type="ECO:0000256" key="1">
    <source>
        <dbReference type="RuleBase" id="RU410713"/>
    </source>
</evidence>
<keyword evidence="4" id="KW-1185">Reference proteome</keyword>
<dbReference type="Gene3D" id="1.10.238.10">
    <property type="entry name" value="EF-hand"/>
    <property type="match status" value="1"/>
</dbReference>
<dbReference type="GO" id="GO:0032182">
    <property type="term" value="F:ubiquitin-like protein binding"/>
    <property type="evidence" value="ECO:0007669"/>
    <property type="project" value="TreeGrafter"/>
</dbReference>
<protein>
    <recommendedName>
        <fullName evidence="1">Defective in cullin neddylation protein</fullName>
    </recommendedName>
</protein>
<accession>A0A9P4YMP9</accession>
<dbReference type="PANTHER" id="PTHR12281:SF31">
    <property type="entry name" value="DCN1-LIKE PROTEIN 3"/>
    <property type="match status" value="1"/>
</dbReference>
<dbReference type="InterPro" id="IPR005176">
    <property type="entry name" value="PONY_dom"/>
</dbReference>
<dbReference type="OrthoDB" id="27198at2759"/>
<name>A0A9P4YMP9_9HYPO</name>
<dbReference type="InterPro" id="IPR014764">
    <property type="entry name" value="DCN-prot"/>
</dbReference>
<comment type="caution">
    <text evidence="3">The sequence shown here is derived from an EMBL/GenBank/DDBJ whole genome shotgun (WGS) entry which is preliminary data.</text>
</comment>
<evidence type="ECO:0000313" key="3">
    <source>
        <dbReference type="EMBL" id="KAF4119796.1"/>
    </source>
</evidence>
<comment type="function">
    <text evidence="1">Neddylation of cullins play an essential role in the regulation of SCF-type complexes activity.</text>
</comment>
<dbReference type="RefSeq" id="XP_035318448.1">
    <property type="nucleotide sequence ID" value="XM_035466437.1"/>
</dbReference>
<dbReference type="Pfam" id="PF03556">
    <property type="entry name" value="Cullin_binding"/>
    <property type="match status" value="1"/>
</dbReference>
<dbReference type="GO" id="GO:0045116">
    <property type="term" value="P:protein neddylation"/>
    <property type="evidence" value="ECO:0007669"/>
    <property type="project" value="TreeGrafter"/>
</dbReference>
<dbReference type="GeneID" id="55970690"/>
<dbReference type="Proteomes" id="UP000749293">
    <property type="component" value="Unassembled WGS sequence"/>
</dbReference>
<gene>
    <name evidence="3" type="ORF">GMORB2_4462</name>
</gene>
<dbReference type="PROSITE" id="PS51229">
    <property type="entry name" value="DCUN1"/>
    <property type="match status" value="1"/>
</dbReference>
<evidence type="ECO:0000313" key="4">
    <source>
        <dbReference type="Proteomes" id="UP000749293"/>
    </source>
</evidence>
<dbReference type="GO" id="GO:0031624">
    <property type="term" value="F:ubiquitin conjugating enzyme binding"/>
    <property type="evidence" value="ECO:0007669"/>
    <property type="project" value="TreeGrafter"/>
</dbReference>
<dbReference type="GO" id="GO:0097602">
    <property type="term" value="F:cullin family protein binding"/>
    <property type="evidence" value="ECO:0007669"/>
    <property type="project" value="TreeGrafter"/>
</dbReference>
<feature type="domain" description="DCUN1" evidence="2">
    <location>
        <begin position="1"/>
        <end position="180"/>
    </location>
</feature>
<reference evidence="3" key="1">
    <citation type="submission" date="2020-03" db="EMBL/GenBank/DDBJ databases">
        <title>Site-based positive gene gene selection in Geosmithia morbida across the United States reveals a broad range of putative effectors and factors for local host and environmental adapation.</title>
        <authorList>
            <person name="Onufrak A."/>
            <person name="Murdoch R.W."/>
            <person name="Gazis R."/>
            <person name="Huff M."/>
            <person name="Staton M."/>
            <person name="Klingeman W."/>
            <person name="Hadziabdic D."/>
        </authorList>
    </citation>
    <scope>NUCLEOTIDE SEQUENCE</scope>
    <source>
        <strain evidence="3">1262</strain>
    </source>
</reference>
<sequence length="196" mass="22738">MELDSTMSYFGDKLQVSLENAGLFVVMELVQAPSVGEIDRAGFVKGWTAVRCDTISSQADLLKHRISQLSTDMALFKKVYRHAFVAGRERDQKALSLENALVYWGMLFTEPGWRWESQNHNWLDYWKDYLSEKWTRTVSRDMWNMVLEFAFKSVEDETLSFWSEDGAWPSVIDDFVDWCKKKGITKTDSMEIDASS</sequence>
<dbReference type="EMBL" id="JAANYQ010000021">
    <property type="protein sequence ID" value="KAF4119796.1"/>
    <property type="molecule type" value="Genomic_DNA"/>
</dbReference>
<evidence type="ECO:0000259" key="2">
    <source>
        <dbReference type="PROSITE" id="PS51229"/>
    </source>
</evidence>
<dbReference type="Gene3D" id="1.10.238.200">
    <property type="entry name" value="Cullin, PONY binding domain"/>
    <property type="match status" value="1"/>
</dbReference>
<organism evidence="3 4">
    <name type="scientific">Geosmithia morbida</name>
    <dbReference type="NCBI Taxonomy" id="1094350"/>
    <lineage>
        <taxon>Eukaryota</taxon>
        <taxon>Fungi</taxon>
        <taxon>Dikarya</taxon>
        <taxon>Ascomycota</taxon>
        <taxon>Pezizomycotina</taxon>
        <taxon>Sordariomycetes</taxon>
        <taxon>Hypocreomycetidae</taxon>
        <taxon>Hypocreales</taxon>
        <taxon>Bionectriaceae</taxon>
        <taxon>Geosmithia</taxon>
    </lineage>
</organism>
<dbReference type="AlphaFoldDB" id="A0A9P4YMP9"/>
<proteinExistence type="predicted"/>
<dbReference type="InterPro" id="IPR042460">
    <property type="entry name" value="DCN1-like_PONY"/>
</dbReference>